<accession>A0A0L7M975</accession>
<reference evidence="2" key="2">
    <citation type="submission" date="2006-09" db="EMBL/GenBank/DDBJ databases">
        <title>The genome sequence of Plasmodium falciparum Dd2.</title>
        <authorList>
            <consortium name="The Broad Institute Genome Sequencing Platform"/>
            <person name="Birren B."/>
            <person name="Lander E."/>
            <person name="Galagan J."/>
            <person name="Nusbaum C."/>
            <person name="Devon K."/>
            <person name="Henn M."/>
            <person name="Jaffe D."/>
            <person name="Butler J."/>
            <person name="Alvarez P."/>
            <person name="Gnerre S."/>
            <person name="Grabherr M."/>
            <person name="Kleber M."/>
            <person name="Mauceli E."/>
            <person name="Brockman W."/>
            <person name="MacCallum I.A."/>
            <person name="Rounsley S."/>
            <person name="Young S."/>
            <person name="LaButti K."/>
            <person name="Pushparaj V."/>
            <person name="DeCaprio D."/>
            <person name="Crawford M."/>
            <person name="Koehrsen M."/>
            <person name="Engels R."/>
            <person name="Montgomery P."/>
            <person name="Pearson M."/>
            <person name="Howarth C."/>
            <person name="Larson L."/>
            <person name="Luoma S."/>
            <person name="White J."/>
            <person name="Kodira C."/>
            <person name="Zeng Q."/>
            <person name="O'Leary S."/>
            <person name="Yandava C."/>
            <person name="Alvarado L."/>
            <person name="Wirth D."/>
            <person name="Volkman S."/>
            <person name="Hartl D."/>
        </authorList>
    </citation>
    <scope>NUCLEOTIDE SEQUENCE [LARGE SCALE GENOMIC DNA]</scope>
</reference>
<feature type="non-terminal residue" evidence="1">
    <location>
        <position position="101"/>
    </location>
</feature>
<organism evidence="1 2">
    <name type="scientific">Plasmodium falciparum (isolate Dd2)</name>
    <dbReference type="NCBI Taxonomy" id="57267"/>
    <lineage>
        <taxon>Eukaryota</taxon>
        <taxon>Sar</taxon>
        <taxon>Alveolata</taxon>
        <taxon>Apicomplexa</taxon>
        <taxon>Aconoidasida</taxon>
        <taxon>Haemosporida</taxon>
        <taxon>Plasmodiidae</taxon>
        <taxon>Plasmodium</taxon>
        <taxon>Plasmodium (Laverania)</taxon>
    </lineage>
</organism>
<evidence type="ECO:0000313" key="1">
    <source>
        <dbReference type="EMBL" id="KOB89419.1"/>
    </source>
</evidence>
<gene>
    <name evidence="1" type="ORF">PFDG_04969</name>
</gene>
<proteinExistence type="predicted"/>
<sequence>MMILIRNDDIHKNDDNHMNLPHGDNYDTHAHADKPFNVRKDQSKNAEAIRNPQQYNIRIIIRRKAASPEFKHALTTSKVQHTVRFLMKFILVCETRHFPLA</sequence>
<reference evidence="2" key="1">
    <citation type="submission" date="2006-09" db="EMBL/GenBank/DDBJ databases">
        <title>Annotation of Plasmodium falciparum Dd2.</title>
        <authorList>
            <consortium name="The Broad Institute Genome Sequencing Platform"/>
            <person name="Volkman S.K."/>
            <person name="Neafsey D.E."/>
            <person name="Dash A.P."/>
            <person name="Chitnis C.E."/>
            <person name="Hartl D.L."/>
            <person name="Young S.K."/>
            <person name="Zeng Q."/>
            <person name="Koehrsen M."/>
            <person name="Alvarado L."/>
            <person name="Berlin A."/>
            <person name="Borenstein D."/>
            <person name="Chapman S.B."/>
            <person name="Chen Z."/>
            <person name="Engels R."/>
            <person name="Freedman E."/>
            <person name="Gellesch M."/>
            <person name="Goldberg J."/>
            <person name="Griggs A."/>
            <person name="Gujja S."/>
            <person name="Heilman E.R."/>
            <person name="Heiman D.I."/>
            <person name="Howarth C."/>
            <person name="Jen D."/>
            <person name="Larson L."/>
            <person name="Mehta T."/>
            <person name="Neiman D."/>
            <person name="Park D."/>
            <person name="Pearson M."/>
            <person name="Roberts A."/>
            <person name="Saif S."/>
            <person name="Shea T."/>
            <person name="Shenoy N."/>
            <person name="Sisk P."/>
            <person name="Stolte C."/>
            <person name="Sykes S."/>
            <person name="Walk T."/>
            <person name="White J."/>
            <person name="Yandava C."/>
            <person name="Haas B."/>
            <person name="Henn M.R."/>
            <person name="Nusbaum C."/>
            <person name="Birren B."/>
        </authorList>
    </citation>
    <scope>NUCLEOTIDE SEQUENCE [LARGE SCALE GENOMIC DNA]</scope>
</reference>
<dbReference type="EMBL" id="GG702404">
    <property type="protein sequence ID" value="KOB89419.1"/>
    <property type="molecule type" value="Genomic_DNA"/>
</dbReference>
<protein>
    <submittedName>
        <fullName evidence="1">Uncharacterized protein</fullName>
    </submittedName>
</protein>
<dbReference type="KEGG" id="pfd:PFDG_04969"/>
<dbReference type="AlphaFoldDB" id="A0A0L7M975"/>
<name>A0A0L7M975_PLAF4</name>
<evidence type="ECO:0000313" key="2">
    <source>
        <dbReference type="Proteomes" id="UP000054282"/>
    </source>
</evidence>
<dbReference type="Proteomes" id="UP000054282">
    <property type="component" value="Unassembled WGS sequence"/>
</dbReference>